<evidence type="ECO:0000313" key="3">
    <source>
        <dbReference type="Proteomes" id="UP000763641"/>
    </source>
</evidence>
<dbReference type="Proteomes" id="UP000763641">
    <property type="component" value="Unassembled WGS sequence"/>
</dbReference>
<gene>
    <name evidence="2" type="ORF">ILT43_00810</name>
</gene>
<dbReference type="EMBL" id="JAFEMC010000001">
    <property type="protein sequence ID" value="MBM6574896.1"/>
    <property type="molecule type" value="Genomic_DNA"/>
</dbReference>
<dbReference type="InterPro" id="IPR055199">
    <property type="entry name" value="Hda_lid"/>
</dbReference>
<evidence type="ECO:0000313" key="2">
    <source>
        <dbReference type="EMBL" id="MBM6574896.1"/>
    </source>
</evidence>
<reference evidence="2 3" key="1">
    <citation type="submission" date="2020-12" db="EMBL/GenBank/DDBJ databases">
        <title>Sphingomonas sp.</title>
        <authorList>
            <person name="Kim M.K."/>
        </authorList>
    </citation>
    <scope>NUCLEOTIDE SEQUENCE [LARGE SCALE GENOMIC DNA]</scope>
    <source>
        <strain evidence="2 3">BT552</strain>
    </source>
</reference>
<keyword evidence="3" id="KW-1185">Reference proteome</keyword>
<evidence type="ECO:0000259" key="1">
    <source>
        <dbReference type="Pfam" id="PF22688"/>
    </source>
</evidence>
<feature type="domain" description="Hda lid" evidence="1">
    <location>
        <begin position="139"/>
        <end position="199"/>
    </location>
</feature>
<proteinExistence type="predicted"/>
<protein>
    <recommendedName>
        <fullName evidence="1">Hda lid domain-containing protein</fullName>
    </recommendedName>
</protein>
<name>A0ABS2D1U6_9SPHN</name>
<dbReference type="SUPFAM" id="SSF52540">
    <property type="entry name" value="P-loop containing nucleoside triphosphate hydrolases"/>
    <property type="match status" value="1"/>
</dbReference>
<dbReference type="Pfam" id="PF22688">
    <property type="entry name" value="Hda_lid"/>
    <property type="match status" value="1"/>
</dbReference>
<accession>A0ABS2D1U6</accession>
<organism evidence="2 3">
    <name type="scientific">Sphingomonas longa</name>
    <dbReference type="NCBI Taxonomy" id="2778730"/>
    <lineage>
        <taxon>Bacteria</taxon>
        <taxon>Pseudomonadati</taxon>
        <taxon>Pseudomonadota</taxon>
        <taxon>Alphaproteobacteria</taxon>
        <taxon>Sphingomonadales</taxon>
        <taxon>Sphingomonadaceae</taxon>
        <taxon>Sphingomonas</taxon>
    </lineage>
</organism>
<dbReference type="InterPro" id="IPR027417">
    <property type="entry name" value="P-loop_NTPase"/>
</dbReference>
<comment type="caution">
    <text evidence="2">The sequence shown here is derived from an EMBL/GenBank/DDBJ whole genome shotgun (WGS) entry which is preliminary data.</text>
</comment>
<dbReference type="Gene3D" id="3.40.50.300">
    <property type="entry name" value="P-loop containing nucleotide triphosphate hydrolases"/>
    <property type="match status" value="1"/>
</dbReference>
<dbReference type="Gene3D" id="1.10.8.60">
    <property type="match status" value="1"/>
</dbReference>
<sequence>MARSLFPSQMALPLALPADPRDDSFLVTPSNARAVHLLERWGSWQVRVAILTGPRRSGRSTLARLFAAKSGGAIMDDAHATSEEALFHAWNAAQSSGRPLLLVTDAPPPLWDVALPDLRSRLAASVHVEVGPPDDALVRSLLDYRLNRLGLDARPDLVDWLSSRIERSHLAVERTVDALDQACAERRKRLTIPLARATLIDAGLIAGKPEMP</sequence>